<evidence type="ECO:0000259" key="1">
    <source>
        <dbReference type="Pfam" id="PF25794"/>
    </source>
</evidence>
<keyword evidence="3" id="KW-1185">Reference proteome</keyword>
<dbReference type="InterPro" id="IPR036890">
    <property type="entry name" value="HATPase_C_sf"/>
</dbReference>
<feature type="domain" description="Sacsin/Nov" evidence="1">
    <location>
        <begin position="16"/>
        <end position="255"/>
    </location>
</feature>
<organism evidence="2 3">
    <name type="scientific">Peronospora destructor</name>
    <dbReference type="NCBI Taxonomy" id="86335"/>
    <lineage>
        <taxon>Eukaryota</taxon>
        <taxon>Sar</taxon>
        <taxon>Stramenopiles</taxon>
        <taxon>Oomycota</taxon>
        <taxon>Peronosporomycetes</taxon>
        <taxon>Peronosporales</taxon>
        <taxon>Peronosporaceae</taxon>
        <taxon>Peronospora</taxon>
    </lineage>
</organism>
<dbReference type="PANTHER" id="PTHR15600:SF42">
    <property type="entry name" value="SACSIN"/>
    <property type="match status" value="1"/>
</dbReference>
<dbReference type="NCBIfam" id="NF047352">
    <property type="entry name" value="P_loop_sacsin"/>
    <property type="match status" value="1"/>
</dbReference>
<reference evidence="2" key="1">
    <citation type="submission" date="2022-12" db="EMBL/GenBank/DDBJ databases">
        <authorList>
            <person name="Webb A."/>
        </authorList>
    </citation>
    <scope>NUCLEOTIDE SEQUENCE</scope>
    <source>
        <strain evidence="2">Pd1</strain>
    </source>
</reference>
<dbReference type="PANTHER" id="PTHR15600">
    <property type="entry name" value="SACSIN"/>
    <property type="match status" value="1"/>
</dbReference>
<comment type="caution">
    <text evidence="2">The sequence shown here is derived from an EMBL/GenBank/DDBJ whole genome shotgun (WGS) entry which is preliminary data.</text>
</comment>
<evidence type="ECO:0000313" key="2">
    <source>
        <dbReference type="EMBL" id="CAI5741170.1"/>
    </source>
</evidence>
<dbReference type="InterPro" id="IPR058210">
    <property type="entry name" value="SACS/Nov_dom"/>
</dbReference>
<dbReference type="Pfam" id="PF25794">
    <property type="entry name" value="SACS"/>
    <property type="match status" value="1"/>
</dbReference>
<dbReference type="EMBL" id="CANTFM010001565">
    <property type="protein sequence ID" value="CAI5741170.1"/>
    <property type="molecule type" value="Genomic_DNA"/>
</dbReference>
<accession>A0AAV0UW46</accession>
<dbReference type="GO" id="GO:0030544">
    <property type="term" value="F:Hsp70 protein binding"/>
    <property type="evidence" value="ECO:0007669"/>
    <property type="project" value="TreeGrafter"/>
</dbReference>
<dbReference type="Proteomes" id="UP001162029">
    <property type="component" value="Unassembled WGS sequence"/>
</dbReference>
<sequence length="439" mass="48831">MVNADVYFGDDFGQKIDLTVRIREILRNYPEGTSIFKEMVQNADDAGATEVNLCLDYRQHAATGLAYEKLGPFQGPSLLVHNNATFTDADFQSIQRIGDSLKKDNSKGWKTGRFGVGFNSVYHVTDLPTFVSGSQLVFFDPQACHLPNVNPSNPGKMIDYITRSDFVNKFPDQLSPFQCFGCNFTEPFSGTIFRLALRTVEQAQRSKLSHRAQTPAQMAEMLKEFADSLPTVLLFLRHVCKISIWEWRAGEETPAILQEASLNNMTFEIKAKRSLQHATLASYGQPAQEFSTEGIICDYPLKVVARDCTAGLSKEYEYLIMNQLGGGECSKMACNPANVDQRLVPWGGVAVSTAADFTIGATFGLAFCFLPLPTHTYLPVHVNGYFELSSNRRDIWFGEGLSGEGLLRAQWNIALLRDVIAPCYARVILHLANEQLMAS</sequence>
<dbReference type="InterPro" id="IPR052972">
    <property type="entry name" value="Sacsin_chaperone_reg"/>
</dbReference>
<dbReference type="SUPFAM" id="SSF55874">
    <property type="entry name" value="ATPase domain of HSP90 chaperone/DNA topoisomerase II/histidine kinase"/>
    <property type="match status" value="1"/>
</dbReference>
<gene>
    <name evidence="2" type="ORF">PDE001_LOCUS7719</name>
</gene>
<dbReference type="AlphaFoldDB" id="A0AAV0UW46"/>
<evidence type="ECO:0000313" key="3">
    <source>
        <dbReference type="Proteomes" id="UP001162029"/>
    </source>
</evidence>
<proteinExistence type="predicted"/>
<name>A0AAV0UW46_9STRA</name>
<protein>
    <recommendedName>
        <fullName evidence="1">Sacsin/Nov domain-containing protein</fullName>
    </recommendedName>
</protein>